<accession>A0A6A7Y8A2</accession>
<evidence type="ECO:0000256" key="2">
    <source>
        <dbReference type="ARBA" id="ARBA00004651"/>
    </source>
</evidence>
<dbReference type="PANTHER" id="PTHR43065:SF49">
    <property type="entry name" value="HISTIDINE KINASE"/>
    <property type="match status" value="1"/>
</dbReference>
<dbReference type="InterPro" id="IPR001789">
    <property type="entry name" value="Sig_transdc_resp-reg_receiver"/>
</dbReference>
<dbReference type="SMART" id="SM00387">
    <property type="entry name" value="HATPase_c"/>
    <property type="match status" value="1"/>
</dbReference>
<dbReference type="InterPro" id="IPR003661">
    <property type="entry name" value="HisK_dim/P_dom"/>
</dbReference>
<feature type="domain" description="Histidine kinase" evidence="11">
    <location>
        <begin position="367"/>
        <end position="587"/>
    </location>
</feature>
<protein>
    <recommendedName>
        <fullName evidence="3">histidine kinase</fullName>
        <ecNumber evidence="3">2.7.13.3</ecNumber>
    </recommendedName>
</protein>
<feature type="domain" description="Response regulatory" evidence="12">
    <location>
        <begin position="616"/>
        <end position="727"/>
    </location>
</feature>
<dbReference type="GO" id="GO:0005886">
    <property type="term" value="C:plasma membrane"/>
    <property type="evidence" value="ECO:0007669"/>
    <property type="project" value="UniProtKB-SubCell"/>
</dbReference>
<gene>
    <name evidence="13" type="ORF">F0357_16515</name>
</gene>
<keyword evidence="5 9" id="KW-0597">Phosphoprotein</keyword>
<evidence type="ECO:0000256" key="9">
    <source>
        <dbReference type="PROSITE-ProRule" id="PRU00169"/>
    </source>
</evidence>
<evidence type="ECO:0000256" key="4">
    <source>
        <dbReference type="ARBA" id="ARBA00022475"/>
    </source>
</evidence>
<dbReference type="InterPro" id="IPR011006">
    <property type="entry name" value="CheY-like_superfamily"/>
</dbReference>
<evidence type="ECO:0000313" key="14">
    <source>
        <dbReference type="Proteomes" id="UP000332515"/>
    </source>
</evidence>
<dbReference type="SUPFAM" id="SSF52172">
    <property type="entry name" value="CheY-like"/>
    <property type="match status" value="1"/>
</dbReference>
<dbReference type="InterPro" id="IPR005467">
    <property type="entry name" value="His_kinase_dom"/>
</dbReference>
<dbReference type="PANTHER" id="PTHR43065">
    <property type="entry name" value="SENSOR HISTIDINE KINASE"/>
    <property type="match status" value="1"/>
</dbReference>
<evidence type="ECO:0000256" key="1">
    <source>
        <dbReference type="ARBA" id="ARBA00000085"/>
    </source>
</evidence>
<keyword evidence="6 10" id="KW-0812">Transmembrane</keyword>
<evidence type="ECO:0000259" key="11">
    <source>
        <dbReference type="PROSITE" id="PS50109"/>
    </source>
</evidence>
<dbReference type="RefSeq" id="WP_153484545.1">
    <property type="nucleotide sequence ID" value="NZ_VWNA01000001.1"/>
</dbReference>
<dbReference type="SUPFAM" id="SSF55874">
    <property type="entry name" value="ATPase domain of HSP90 chaperone/DNA topoisomerase II/histidine kinase"/>
    <property type="match status" value="1"/>
</dbReference>
<dbReference type="InterPro" id="IPR003594">
    <property type="entry name" value="HATPase_dom"/>
</dbReference>
<dbReference type="AlphaFoldDB" id="A0A6A7Y8A2"/>
<dbReference type="SUPFAM" id="SSF47384">
    <property type="entry name" value="Homodimeric domain of signal transducing histidine kinase"/>
    <property type="match status" value="1"/>
</dbReference>
<evidence type="ECO:0000256" key="10">
    <source>
        <dbReference type="SAM" id="Phobius"/>
    </source>
</evidence>
<feature type="transmembrane region" description="Helical" evidence="10">
    <location>
        <begin position="20"/>
        <end position="42"/>
    </location>
</feature>
<dbReference type="Gene3D" id="3.30.450.20">
    <property type="entry name" value="PAS domain"/>
    <property type="match status" value="2"/>
</dbReference>
<reference evidence="13 14" key="1">
    <citation type="submission" date="2019-09" db="EMBL/GenBank/DDBJ databases">
        <title>Segnochrobactrum spirostomi gen. nov., sp. nov., isolated from the ciliate Spirostomum cf. yagiui and description of a novel family, Segnochrobactraceae fam. nov. within the order Rhizobiales of the class Alphaproteobacteria.</title>
        <authorList>
            <person name="Akter S."/>
            <person name="Shazib S.U.A."/>
            <person name="Shin M.K."/>
        </authorList>
    </citation>
    <scope>NUCLEOTIDE SEQUENCE [LARGE SCALE GENOMIC DNA]</scope>
    <source>
        <strain evidence="13 14">Sp-1</strain>
    </source>
</reference>
<keyword evidence="4" id="KW-1003">Cell membrane</keyword>
<evidence type="ECO:0000256" key="7">
    <source>
        <dbReference type="ARBA" id="ARBA00022989"/>
    </source>
</evidence>
<keyword evidence="14" id="KW-1185">Reference proteome</keyword>
<dbReference type="PRINTS" id="PR00344">
    <property type="entry name" value="BCTRLSENSOR"/>
</dbReference>
<organism evidence="13 14">
    <name type="scientific">Segnochrobactrum spirostomi</name>
    <dbReference type="NCBI Taxonomy" id="2608987"/>
    <lineage>
        <taxon>Bacteria</taxon>
        <taxon>Pseudomonadati</taxon>
        <taxon>Pseudomonadota</taxon>
        <taxon>Alphaproteobacteria</taxon>
        <taxon>Hyphomicrobiales</taxon>
        <taxon>Segnochrobactraceae</taxon>
        <taxon>Segnochrobactrum</taxon>
    </lineage>
</organism>
<dbReference type="Gene3D" id="1.10.287.130">
    <property type="match status" value="1"/>
</dbReference>
<dbReference type="InterPro" id="IPR036097">
    <property type="entry name" value="HisK_dim/P_sf"/>
</dbReference>
<dbReference type="Pfam" id="PF00512">
    <property type="entry name" value="HisKA"/>
    <property type="match status" value="1"/>
</dbReference>
<dbReference type="Pfam" id="PF02743">
    <property type="entry name" value="dCache_1"/>
    <property type="match status" value="1"/>
</dbReference>
<comment type="caution">
    <text evidence="13">The sequence shown here is derived from an EMBL/GenBank/DDBJ whole genome shotgun (WGS) entry which is preliminary data.</text>
</comment>
<evidence type="ECO:0000313" key="13">
    <source>
        <dbReference type="EMBL" id="MQT14218.1"/>
    </source>
</evidence>
<dbReference type="CDD" id="cd12914">
    <property type="entry name" value="PDC1_DGC_like"/>
    <property type="match status" value="1"/>
</dbReference>
<dbReference type="Gene3D" id="3.30.565.10">
    <property type="entry name" value="Histidine kinase-like ATPase, C-terminal domain"/>
    <property type="match status" value="1"/>
</dbReference>
<evidence type="ECO:0000256" key="8">
    <source>
        <dbReference type="ARBA" id="ARBA00023136"/>
    </source>
</evidence>
<evidence type="ECO:0000256" key="5">
    <source>
        <dbReference type="ARBA" id="ARBA00022553"/>
    </source>
</evidence>
<feature type="transmembrane region" description="Helical" evidence="10">
    <location>
        <begin position="301"/>
        <end position="322"/>
    </location>
</feature>
<dbReference type="PROSITE" id="PS50109">
    <property type="entry name" value="HIS_KIN"/>
    <property type="match status" value="1"/>
</dbReference>
<dbReference type="InterPro" id="IPR033479">
    <property type="entry name" value="dCache_1"/>
</dbReference>
<comment type="catalytic activity">
    <reaction evidence="1">
        <text>ATP + protein L-histidine = ADP + protein N-phospho-L-histidine.</text>
        <dbReference type="EC" id="2.7.13.3"/>
    </reaction>
</comment>
<dbReference type="InterPro" id="IPR036890">
    <property type="entry name" value="HATPase_C_sf"/>
</dbReference>
<dbReference type="Pfam" id="PF00072">
    <property type="entry name" value="Response_reg"/>
    <property type="match status" value="1"/>
</dbReference>
<sequence length="739" mass="80476">MDQMHAWRVALKTNRSVRLLAVLGLALVVIVPLVTAIIIVQLRREEVRGASRELTTLDLLLTEETTRAFQSVDLVLDAIAENAIGTGAHAPDDYVARSGTREMHEFLKAKLTGIPQLDAITMIAADGHLINFSRYFPIPSVNVSDRDYFKYLKEHDTTAPFMSEPVRNRGTGTWTIYLARRVSAPDGTFLGLVLGAIELDYFDRLYRSLGLIDGTAIALWRTDGVLLAHFPPLPEGTGTRYSMRMSASVTPDKDVQVFRTHENSPFGARLVATRVASDLPIAVNISQTMETVLADWRRQSWVIGVSGGACLVAALFLLWAFARRIRAYDAVAAAMAERHQAIVAREEMERRLLESQKLEAIGQLTGGVAHDFNNLLAVILGNLEMLRRHVGGDSKGIHYLDNAMRGVERGAALTQRMLAFARRQELRPGAVDLVALVQGMQDLLRRSIGPSISIELRFPSILPPANVDANQLELALVNLSVNARDAMPNGGTLFVSATRRVVPPGRDDGLAAGEYVCLAVRDTGTGMDEETLRRAAEPFFTTKGIGKGTGLGLSMVHGLAAQSGGRLVLKSTPGEGTTAEIWLPVAAAEQPQTLAARAGATAPEDGDEVSDFARLRILLVDDDPLVLTGTREMLEGLDHVVLPAANAEEAMRRLTAGEAVDLVISDHAMPGMTGATLALEIHKRWPHMPILIATGYAEIMDEERYDLPRLRKPFRRRDLAAAIAETISANEPSDTRAAS</sequence>
<evidence type="ECO:0000256" key="3">
    <source>
        <dbReference type="ARBA" id="ARBA00012438"/>
    </source>
</evidence>
<dbReference type="EMBL" id="VWNA01000001">
    <property type="protein sequence ID" value="MQT14218.1"/>
    <property type="molecule type" value="Genomic_DNA"/>
</dbReference>
<dbReference type="Proteomes" id="UP000332515">
    <property type="component" value="Unassembled WGS sequence"/>
</dbReference>
<dbReference type="EC" id="2.7.13.3" evidence="3"/>
<dbReference type="CDD" id="cd00082">
    <property type="entry name" value="HisKA"/>
    <property type="match status" value="1"/>
</dbReference>
<proteinExistence type="predicted"/>
<keyword evidence="7 10" id="KW-1133">Transmembrane helix</keyword>
<dbReference type="PROSITE" id="PS50110">
    <property type="entry name" value="RESPONSE_REGULATORY"/>
    <property type="match status" value="1"/>
</dbReference>
<dbReference type="SMART" id="SM00388">
    <property type="entry name" value="HisKA"/>
    <property type="match status" value="1"/>
</dbReference>
<dbReference type="GO" id="GO:0000155">
    <property type="term" value="F:phosphorelay sensor kinase activity"/>
    <property type="evidence" value="ECO:0007669"/>
    <property type="project" value="InterPro"/>
</dbReference>
<dbReference type="SMART" id="SM00448">
    <property type="entry name" value="REC"/>
    <property type="match status" value="1"/>
</dbReference>
<name>A0A6A7Y8A2_9HYPH</name>
<dbReference type="Pfam" id="PF02518">
    <property type="entry name" value="HATPase_c"/>
    <property type="match status" value="1"/>
</dbReference>
<dbReference type="InterPro" id="IPR004358">
    <property type="entry name" value="Sig_transdc_His_kin-like_C"/>
</dbReference>
<dbReference type="CDD" id="cd12915">
    <property type="entry name" value="PDC2_DGC_like"/>
    <property type="match status" value="1"/>
</dbReference>
<comment type="subcellular location">
    <subcellularLocation>
        <location evidence="2">Cell membrane</location>
        <topology evidence="2">Multi-pass membrane protein</topology>
    </subcellularLocation>
</comment>
<evidence type="ECO:0000256" key="6">
    <source>
        <dbReference type="ARBA" id="ARBA00022692"/>
    </source>
</evidence>
<keyword evidence="8 10" id="KW-0472">Membrane</keyword>
<evidence type="ECO:0000259" key="12">
    <source>
        <dbReference type="PROSITE" id="PS50110"/>
    </source>
</evidence>
<feature type="modified residue" description="4-aspartylphosphate" evidence="9">
    <location>
        <position position="666"/>
    </location>
</feature>
<dbReference type="Gene3D" id="3.40.50.2300">
    <property type="match status" value="1"/>
</dbReference>